<evidence type="ECO:0000313" key="3">
    <source>
        <dbReference type="EMBL" id="SNR25958.1"/>
    </source>
</evidence>
<keyword evidence="4" id="KW-1185">Reference proteome</keyword>
<sequence>MTSANAGEGGGRPGVPASCPQAGNLARGIGTGFGWMRGMEIRQITAAERTAKMFPLQAYAFRSSPWTEEDETKHRERAAFFETTTMLVAEEEGEALACAAAYPMLQNVRGLVREMAGVASIASRPEARRQGLVRRLLERLLPQMRAQGCAVSALYPFRPSFYARFGYVGIPRVRVARFAPEGLSELLRSELPGSVQRLRGKDAFEAYDGLARRLLRERHGFAVFDETRAGMLRDDPVWTAVARVGDEVVGAVRYRIDEHGGDLLASDLLSTGPLGRALLLQFFARHVDQVARIEVLMEADELPELWGTDLSVTTTGTVDYPRKNAPMVRVLDVPALAGSEVGSGGITVEIAGDDLIGGVWQLGSDDGRLTVSSGGAPAATLSAAGFSALAFGVLDPVEVVTRGLGDLDAAAMDRLGTLFPKRIPYLFADF</sequence>
<dbReference type="InterPro" id="IPR051554">
    <property type="entry name" value="Acetyltransferase_Eis"/>
</dbReference>
<name>A0A238UVB8_9ACTN</name>
<dbReference type="AlphaFoldDB" id="A0A238UVB8"/>
<dbReference type="Gene3D" id="3.30.1050.10">
    <property type="entry name" value="SCP2 sterol-binding domain"/>
    <property type="match status" value="1"/>
</dbReference>
<evidence type="ECO:0000259" key="2">
    <source>
        <dbReference type="PROSITE" id="PS51186"/>
    </source>
</evidence>
<dbReference type="SUPFAM" id="SSF55729">
    <property type="entry name" value="Acyl-CoA N-acyltransferases (Nat)"/>
    <property type="match status" value="1"/>
</dbReference>
<dbReference type="InterPro" id="IPR016181">
    <property type="entry name" value="Acyl_CoA_acyltransferase"/>
</dbReference>
<dbReference type="PROSITE" id="PS51186">
    <property type="entry name" value="GNAT"/>
    <property type="match status" value="1"/>
</dbReference>
<reference evidence="3 4" key="1">
    <citation type="submission" date="2017-06" db="EMBL/GenBank/DDBJ databases">
        <authorList>
            <person name="Kim H.J."/>
            <person name="Triplett B.A."/>
        </authorList>
    </citation>
    <scope>NUCLEOTIDE SEQUENCE [LARGE SCALE GENOMIC DNA]</scope>
    <source>
        <strain evidence="3 4">DSM 43151</strain>
    </source>
</reference>
<dbReference type="PANTHER" id="PTHR37817:SF1">
    <property type="entry name" value="N-ACETYLTRANSFERASE EIS"/>
    <property type="match status" value="1"/>
</dbReference>
<dbReference type="InterPro" id="IPR000182">
    <property type="entry name" value="GNAT_dom"/>
</dbReference>
<proteinExistence type="predicted"/>
<dbReference type="InterPro" id="IPR036527">
    <property type="entry name" value="SCP2_sterol-bd_dom_sf"/>
</dbReference>
<dbReference type="GO" id="GO:0030649">
    <property type="term" value="P:aminoglycoside antibiotic catabolic process"/>
    <property type="evidence" value="ECO:0007669"/>
    <property type="project" value="TreeGrafter"/>
</dbReference>
<organism evidence="3 4">
    <name type="scientific">Actinoplanes regularis</name>
    <dbReference type="NCBI Taxonomy" id="52697"/>
    <lineage>
        <taxon>Bacteria</taxon>
        <taxon>Bacillati</taxon>
        <taxon>Actinomycetota</taxon>
        <taxon>Actinomycetes</taxon>
        <taxon>Micromonosporales</taxon>
        <taxon>Micromonosporaceae</taxon>
        <taxon>Actinoplanes</taxon>
    </lineage>
</organism>
<feature type="domain" description="N-acetyltransferase" evidence="2">
    <location>
        <begin position="39"/>
        <end position="190"/>
    </location>
</feature>
<dbReference type="PANTHER" id="PTHR37817">
    <property type="entry name" value="N-ACETYLTRANSFERASE EIS"/>
    <property type="match status" value="1"/>
</dbReference>
<evidence type="ECO:0000313" key="4">
    <source>
        <dbReference type="Proteomes" id="UP000198415"/>
    </source>
</evidence>
<keyword evidence="3" id="KW-0808">Transferase</keyword>
<dbReference type="Proteomes" id="UP000198415">
    <property type="component" value="Unassembled WGS sequence"/>
</dbReference>
<dbReference type="GO" id="GO:0034069">
    <property type="term" value="F:aminoglycoside N-acetyltransferase activity"/>
    <property type="evidence" value="ECO:0007669"/>
    <property type="project" value="TreeGrafter"/>
</dbReference>
<gene>
    <name evidence="3" type="ORF">SAMN06264365_101211</name>
</gene>
<dbReference type="Pfam" id="PF13527">
    <property type="entry name" value="Acetyltransf_9"/>
    <property type="match status" value="1"/>
</dbReference>
<dbReference type="OrthoDB" id="9768284at2"/>
<protein>
    <submittedName>
        <fullName evidence="3">Predicted acetyltransferase</fullName>
    </submittedName>
</protein>
<evidence type="ECO:0000256" key="1">
    <source>
        <dbReference type="SAM" id="MobiDB-lite"/>
    </source>
</evidence>
<dbReference type="EMBL" id="FZNR01000001">
    <property type="protein sequence ID" value="SNR25958.1"/>
    <property type="molecule type" value="Genomic_DNA"/>
</dbReference>
<accession>A0A238UVB8</accession>
<feature type="region of interest" description="Disordered" evidence="1">
    <location>
        <begin position="1"/>
        <end position="21"/>
    </location>
</feature>
<dbReference type="Gene3D" id="3.40.630.30">
    <property type="match status" value="2"/>
</dbReference>
<dbReference type="SUPFAM" id="SSF55718">
    <property type="entry name" value="SCP-like"/>
    <property type="match status" value="1"/>
</dbReference>